<dbReference type="Proteomes" id="UP000042997">
    <property type="component" value="Unassembled WGS sequence"/>
</dbReference>
<dbReference type="EMBL" id="CCSD01000090">
    <property type="protein sequence ID" value="CDZ90868.1"/>
    <property type="molecule type" value="Genomic_DNA"/>
</dbReference>
<dbReference type="KEGG" id="rrz:CS378_20630"/>
<dbReference type="AlphaFoldDB" id="A0A098BQ95"/>
<accession>A0A098BQ95</accession>
<dbReference type="eggNOG" id="COG3462">
    <property type="taxonomic scope" value="Bacteria"/>
</dbReference>
<name>A0A098BQ95_9NOCA</name>
<evidence type="ECO:0000313" key="2">
    <source>
        <dbReference type="Proteomes" id="UP000042997"/>
    </source>
</evidence>
<dbReference type="GeneID" id="66834341"/>
<reference evidence="1 2" key="1">
    <citation type="journal article" date="2014" name="Genome Announc.">
        <title>Draft Genome Sequence of Propane- and Butane-Oxidizing Actinobacterium Rhodococcus ruber IEGM 231.</title>
        <authorList>
            <person name="Ivshina I.B."/>
            <person name="Kuyukina M.S."/>
            <person name="Krivoruchko A.V."/>
            <person name="Barbe V."/>
            <person name="Fischer C."/>
        </authorList>
    </citation>
    <scope>NUCLEOTIDE SEQUENCE [LARGE SCALE GENOMIC DNA]</scope>
</reference>
<organism evidence="1 2">
    <name type="scientific">Rhodococcus ruber</name>
    <dbReference type="NCBI Taxonomy" id="1830"/>
    <lineage>
        <taxon>Bacteria</taxon>
        <taxon>Bacillati</taxon>
        <taxon>Actinomycetota</taxon>
        <taxon>Actinomycetes</taxon>
        <taxon>Mycobacteriales</taxon>
        <taxon>Nocardiaceae</taxon>
        <taxon>Rhodococcus</taxon>
    </lineage>
</organism>
<protein>
    <submittedName>
        <fullName evidence="1">Uncharacterized protein</fullName>
    </submittedName>
</protein>
<evidence type="ECO:0000313" key="1">
    <source>
        <dbReference type="EMBL" id="CDZ90868.1"/>
    </source>
</evidence>
<sequence length="79" mass="8817">MMGWYGGAGWAAALAMGVFWLLLAGVVVWAVIRAAAPPDSGDDARRILDRRLASGEIDLETYRTLRDELDARSPRRMRR</sequence>
<proteinExistence type="predicted"/>
<dbReference type="RefSeq" id="WP_010593839.1">
    <property type="nucleotide sequence ID" value="NZ_CP023714.1"/>
</dbReference>
<gene>
    <name evidence="1" type="ORF">RHRU231_760027</name>
</gene>